<keyword evidence="12" id="KW-1185">Reference proteome</keyword>
<dbReference type="Gene3D" id="3.20.20.80">
    <property type="entry name" value="Glycosidases"/>
    <property type="match status" value="1"/>
</dbReference>
<evidence type="ECO:0000256" key="1">
    <source>
        <dbReference type="ARBA" id="ARBA00000822"/>
    </source>
</evidence>
<evidence type="ECO:0000256" key="3">
    <source>
        <dbReference type="ARBA" id="ARBA00023024"/>
    </source>
</evidence>
<evidence type="ECO:0000256" key="6">
    <source>
        <dbReference type="ARBA" id="ARBA00023326"/>
    </source>
</evidence>
<proteinExistence type="predicted"/>
<keyword evidence="6" id="KW-0624">Polysaccharide degradation</keyword>
<feature type="compositionally biased region" description="Polar residues" evidence="8">
    <location>
        <begin position="718"/>
        <end position="737"/>
    </location>
</feature>
<protein>
    <recommendedName>
        <fullName evidence="10">GH18 domain-containing protein</fullName>
    </recommendedName>
</protein>
<feature type="compositionally biased region" description="Low complexity" evidence="8">
    <location>
        <begin position="738"/>
        <end position="758"/>
    </location>
</feature>
<organism evidence="11 12">
    <name type="scientific">Coemansia guatemalensis</name>
    <dbReference type="NCBI Taxonomy" id="2761395"/>
    <lineage>
        <taxon>Eukaryota</taxon>
        <taxon>Fungi</taxon>
        <taxon>Fungi incertae sedis</taxon>
        <taxon>Zoopagomycota</taxon>
        <taxon>Kickxellomycotina</taxon>
        <taxon>Kickxellomycetes</taxon>
        <taxon>Kickxellales</taxon>
        <taxon>Kickxellaceae</taxon>
        <taxon>Coemansia</taxon>
    </lineage>
</organism>
<dbReference type="GO" id="GO:0008843">
    <property type="term" value="F:endochitinase activity"/>
    <property type="evidence" value="ECO:0007669"/>
    <property type="project" value="UniProtKB-EC"/>
</dbReference>
<dbReference type="OrthoDB" id="76388at2759"/>
<dbReference type="InterPro" id="IPR001579">
    <property type="entry name" value="Glyco_hydro_18_chit_AS"/>
</dbReference>
<comment type="caution">
    <text evidence="11">The sequence shown here is derived from an EMBL/GenBank/DDBJ whole genome shotgun (WGS) entry which is preliminary data.</text>
</comment>
<dbReference type="AlphaFoldDB" id="A0A9W8I570"/>
<dbReference type="SMART" id="SM00636">
    <property type="entry name" value="Glyco_18"/>
    <property type="match status" value="1"/>
</dbReference>
<keyword evidence="9" id="KW-0732">Signal</keyword>
<feature type="compositionally biased region" description="Polar residues" evidence="8">
    <location>
        <begin position="574"/>
        <end position="601"/>
    </location>
</feature>
<dbReference type="Gene3D" id="3.10.50.10">
    <property type="match status" value="1"/>
</dbReference>
<feature type="compositionally biased region" description="Basic and acidic residues" evidence="8">
    <location>
        <begin position="420"/>
        <end position="431"/>
    </location>
</feature>
<dbReference type="Pfam" id="PF00704">
    <property type="entry name" value="Glyco_hydro_18"/>
    <property type="match status" value="1"/>
</dbReference>
<evidence type="ECO:0000313" key="12">
    <source>
        <dbReference type="Proteomes" id="UP001140094"/>
    </source>
</evidence>
<accession>A0A9W8I570</accession>
<comment type="catalytic activity">
    <reaction evidence="1">
        <text>Random endo-hydrolysis of N-acetyl-beta-D-glucosaminide (1-&gt;4)-beta-linkages in chitin and chitodextrins.</text>
        <dbReference type="EC" id="3.2.1.14"/>
    </reaction>
</comment>
<sequence>MRLLLKSLAASALLLLLSASRGVQANDTGNAATPRECGPSSRLVVAYYPTWKHQSLMNIDWSRITHLHLAYAIPTDSGDITFDGEWFLPQLVREAHKADTKVLLSVGGWTGSNRFSLLMRDAHKRAALTRSISGFLEKYELDGVDLDWEYVGKQGSKCNKFSPADDSSNMLRFLRAMRASISARFDSSKLLSLAVPVRPFENAEGPLKDVSPFAEFADYASILAFDINGPWSNSTGPNAPLHYETNRGAPYSLSQSVDAWLNAKWPADKLVAGVSFQGRSLTTRGVLTAKEGAEMYTSFTKDIPQGDAEDSLWYDVCENSNAMSGVWQYKHLRDQGILKSANTTGDEWVRVWDEQSKTPWLYNPQMRRFISYDDPQSVEKKVEFAKEKGLKGMMAWSLHADYNNELLSVLSRVGPLCRGPKSDKDHQESETAHTSSTSSSSSWTPSPPFTSQPTPDHSTAMSSTSETSFSSNDVSSTTSSAEKSEESAATSASETSAESPAPSSESIETAASATSSSLSESTEEHQSTSMSELESTSTGKSILFDSLGAPYMMVDGHSTAVPADLAEKLLQVAQPTSASSTNSDGNLTDSTSGTSVNSSALPTAPLAMPVVDGPNKSHGATPTTRLSITGPNKPALSIATDLFSTAALGVPTHHSLGALSSEHGSRIGEASVPDVSLAPTSPSGFAATFLLPLDTNSQSGGMQTTTVVPLSQMMETTKSSAGSKLTSDSQLTERSSIATSDPLATSADSSTATSLSAI</sequence>
<dbReference type="Proteomes" id="UP001140094">
    <property type="component" value="Unassembled WGS sequence"/>
</dbReference>
<dbReference type="GO" id="GO:0000272">
    <property type="term" value="P:polysaccharide catabolic process"/>
    <property type="evidence" value="ECO:0007669"/>
    <property type="project" value="UniProtKB-KW"/>
</dbReference>
<dbReference type="InterPro" id="IPR001223">
    <property type="entry name" value="Glyco_hydro18_cat"/>
</dbReference>
<evidence type="ECO:0000259" key="10">
    <source>
        <dbReference type="PROSITE" id="PS51910"/>
    </source>
</evidence>
<keyword evidence="5 7" id="KW-0326">Glycosidase</keyword>
<dbReference type="GO" id="GO:0008061">
    <property type="term" value="F:chitin binding"/>
    <property type="evidence" value="ECO:0007669"/>
    <property type="project" value="InterPro"/>
</dbReference>
<feature type="compositionally biased region" description="Low complexity" evidence="8">
    <location>
        <begin position="527"/>
        <end position="538"/>
    </location>
</feature>
<feature type="chain" id="PRO_5040726545" description="GH18 domain-containing protein" evidence="9">
    <location>
        <begin position="26"/>
        <end position="758"/>
    </location>
</feature>
<evidence type="ECO:0000256" key="9">
    <source>
        <dbReference type="SAM" id="SignalP"/>
    </source>
</evidence>
<feature type="compositionally biased region" description="Low complexity" evidence="8">
    <location>
        <begin position="434"/>
        <end position="444"/>
    </location>
</feature>
<evidence type="ECO:0000256" key="2">
    <source>
        <dbReference type="ARBA" id="ARBA00022801"/>
    </source>
</evidence>
<dbReference type="InterPro" id="IPR011583">
    <property type="entry name" value="Chitinase_II/V-like_cat"/>
</dbReference>
<name>A0A9W8I570_9FUNG</name>
<feature type="region of interest" description="Disordered" evidence="8">
    <location>
        <begin position="574"/>
        <end position="628"/>
    </location>
</feature>
<keyword evidence="3" id="KW-0146">Chitin degradation</keyword>
<gene>
    <name evidence="11" type="ORF">H4R20_000464</name>
</gene>
<feature type="region of interest" description="Disordered" evidence="8">
    <location>
        <begin position="418"/>
        <end position="538"/>
    </location>
</feature>
<dbReference type="GO" id="GO:0006032">
    <property type="term" value="P:chitin catabolic process"/>
    <property type="evidence" value="ECO:0007669"/>
    <property type="project" value="UniProtKB-KW"/>
</dbReference>
<evidence type="ECO:0000313" key="11">
    <source>
        <dbReference type="EMBL" id="KAJ2808996.1"/>
    </source>
</evidence>
<dbReference type="PROSITE" id="PS01095">
    <property type="entry name" value="GH18_1"/>
    <property type="match status" value="1"/>
</dbReference>
<feature type="signal peptide" evidence="9">
    <location>
        <begin position="1"/>
        <end position="25"/>
    </location>
</feature>
<dbReference type="SUPFAM" id="SSF54556">
    <property type="entry name" value="Chitinase insertion domain"/>
    <property type="match status" value="1"/>
</dbReference>
<feature type="compositionally biased region" description="Low complexity" evidence="8">
    <location>
        <begin position="451"/>
        <end position="520"/>
    </location>
</feature>
<dbReference type="InterPro" id="IPR017853">
    <property type="entry name" value="GH"/>
</dbReference>
<evidence type="ECO:0000256" key="5">
    <source>
        <dbReference type="ARBA" id="ARBA00023295"/>
    </source>
</evidence>
<evidence type="ECO:0000256" key="7">
    <source>
        <dbReference type="RuleBase" id="RU000489"/>
    </source>
</evidence>
<dbReference type="GO" id="GO:0005576">
    <property type="term" value="C:extracellular region"/>
    <property type="evidence" value="ECO:0007669"/>
    <property type="project" value="TreeGrafter"/>
</dbReference>
<feature type="domain" description="GH18" evidence="10">
    <location>
        <begin position="42"/>
        <end position="413"/>
    </location>
</feature>
<feature type="region of interest" description="Disordered" evidence="8">
    <location>
        <begin position="718"/>
        <end position="758"/>
    </location>
</feature>
<dbReference type="PROSITE" id="PS51910">
    <property type="entry name" value="GH18_2"/>
    <property type="match status" value="1"/>
</dbReference>
<dbReference type="InterPro" id="IPR050314">
    <property type="entry name" value="Glycosyl_Hydrlase_18"/>
</dbReference>
<evidence type="ECO:0000256" key="4">
    <source>
        <dbReference type="ARBA" id="ARBA00023277"/>
    </source>
</evidence>
<reference evidence="11" key="1">
    <citation type="submission" date="2022-07" db="EMBL/GenBank/DDBJ databases">
        <title>Phylogenomic reconstructions and comparative analyses of Kickxellomycotina fungi.</title>
        <authorList>
            <person name="Reynolds N.K."/>
            <person name="Stajich J.E."/>
            <person name="Barry K."/>
            <person name="Grigoriev I.V."/>
            <person name="Crous P."/>
            <person name="Smith M.E."/>
        </authorList>
    </citation>
    <scope>NUCLEOTIDE SEQUENCE</scope>
    <source>
        <strain evidence="11">NRRL 1565</strain>
    </source>
</reference>
<dbReference type="EMBL" id="JANBUO010000014">
    <property type="protein sequence ID" value="KAJ2808996.1"/>
    <property type="molecule type" value="Genomic_DNA"/>
</dbReference>
<dbReference type="InterPro" id="IPR029070">
    <property type="entry name" value="Chitinase_insertion_sf"/>
</dbReference>
<dbReference type="SUPFAM" id="SSF51445">
    <property type="entry name" value="(Trans)glycosidases"/>
    <property type="match status" value="1"/>
</dbReference>
<keyword evidence="2 7" id="KW-0378">Hydrolase</keyword>
<dbReference type="PANTHER" id="PTHR11177:SF392">
    <property type="entry name" value="HAP41P"/>
    <property type="match status" value="1"/>
</dbReference>
<dbReference type="PANTHER" id="PTHR11177">
    <property type="entry name" value="CHITINASE"/>
    <property type="match status" value="1"/>
</dbReference>
<feature type="compositionally biased region" description="Polar residues" evidence="8">
    <location>
        <begin position="618"/>
        <end position="628"/>
    </location>
</feature>
<keyword evidence="4" id="KW-0119">Carbohydrate metabolism</keyword>
<evidence type="ECO:0000256" key="8">
    <source>
        <dbReference type="SAM" id="MobiDB-lite"/>
    </source>
</evidence>